<keyword evidence="1" id="KW-0472">Membrane</keyword>
<keyword evidence="1" id="KW-1133">Transmembrane helix</keyword>
<proteinExistence type="predicted"/>
<dbReference type="WBParaSite" id="Hba_12784">
    <property type="protein sequence ID" value="Hba_12784"/>
    <property type="gene ID" value="Hba_12784"/>
</dbReference>
<keyword evidence="1" id="KW-0812">Transmembrane</keyword>
<dbReference type="InterPro" id="IPR036397">
    <property type="entry name" value="RNaseH_sf"/>
</dbReference>
<name>A0A1I7X5A8_HETBA</name>
<dbReference type="Gene3D" id="3.30.420.10">
    <property type="entry name" value="Ribonuclease H-like superfamily/Ribonuclease H"/>
    <property type="match status" value="1"/>
</dbReference>
<dbReference type="PANTHER" id="PTHR23022">
    <property type="entry name" value="TRANSPOSABLE ELEMENT-RELATED"/>
    <property type="match status" value="1"/>
</dbReference>
<organism evidence="3 4">
    <name type="scientific">Heterorhabditis bacteriophora</name>
    <name type="common">Entomopathogenic nematode worm</name>
    <dbReference type="NCBI Taxonomy" id="37862"/>
    <lineage>
        <taxon>Eukaryota</taxon>
        <taxon>Metazoa</taxon>
        <taxon>Ecdysozoa</taxon>
        <taxon>Nematoda</taxon>
        <taxon>Chromadorea</taxon>
        <taxon>Rhabditida</taxon>
        <taxon>Rhabditina</taxon>
        <taxon>Rhabditomorpha</taxon>
        <taxon>Strongyloidea</taxon>
        <taxon>Heterorhabditidae</taxon>
        <taxon>Heterorhabditis</taxon>
    </lineage>
</organism>
<reference evidence="4" key="1">
    <citation type="submission" date="2016-11" db="UniProtKB">
        <authorList>
            <consortium name="WormBaseParasite"/>
        </authorList>
    </citation>
    <scope>IDENTIFICATION</scope>
</reference>
<evidence type="ECO:0000313" key="3">
    <source>
        <dbReference type="Proteomes" id="UP000095283"/>
    </source>
</evidence>
<accession>A0A1I7X5A8</accession>
<dbReference type="InterPro" id="IPR052338">
    <property type="entry name" value="Transposase_5"/>
</dbReference>
<keyword evidence="3" id="KW-1185">Reference proteome</keyword>
<sequence>MGRASTLSLHERGQSKSTVNCWLHGEADCRCRQAIQEGYHEFPVSPRRIWYKEEIYSVENAGQVDEKKFNLDGPDGCHSYWRDLRKEARHFSTRNFGGGSVMVWGVFSGMGLVDLAFVLTKMNSADYQNVLGHSLVPYVQRFPGVSFTFQQDNATIHASRSTKTWLQDNSVDTMNWPSRSADLNPIENLWATLMRRIHGDKRQFETTKDL</sequence>
<dbReference type="GO" id="GO:0003676">
    <property type="term" value="F:nucleic acid binding"/>
    <property type="evidence" value="ECO:0007669"/>
    <property type="project" value="InterPro"/>
</dbReference>
<feature type="transmembrane region" description="Helical" evidence="1">
    <location>
        <begin position="101"/>
        <end position="119"/>
    </location>
</feature>
<feature type="domain" description="Tc1-like transposase DDE" evidence="2">
    <location>
        <begin position="64"/>
        <end position="210"/>
    </location>
</feature>
<evidence type="ECO:0000256" key="1">
    <source>
        <dbReference type="SAM" id="Phobius"/>
    </source>
</evidence>
<dbReference type="Pfam" id="PF13358">
    <property type="entry name" value="DDE_3"/>
    <property type="match status" value="1"/>
</dbReference>
<dbReference type="PANTHER" id="PTHR23022:SF129">
    <property type="entry name" value="TRANSPOSABLE ELEMENT TC3 TRANSPOSASE"/>
    <property type="match status" value="1"/>
</dbReference>
<dbReference type="AlphaFoldDB" id="A0A1I7X5A8"/>
<protein>
    <submittedName>
        <fullName evidence="4">DDE_3 domain-containing protein</fullName>
    </submittedName>
</protein>
<dbReference type="Proteomes" id="UP000095283">
    <property type="component" value="Unplaced"/>
</dbReference>
<evidence type="ECO:0000259" key="2">
    <source>
        <dbReference type="Pfam" id="PF13358"/>
    </source>
</evidence>
<dbReference type="InterPro" id="IPR038717">
    <property type="entry name" value="Tc1-like_DDE_dom"/>
</dbReference>
<evidence type="ECO:0000313" key="4">
    <source>
        <dbReference type="WBParaSite" id="Hba_12784"/>
    </source>
</evidence>